<dbReference type="AlphaFoldDB" id="A0A7N2MBC3"/>
<keyword evidence="7" id="KW-0961">Cell wall biogenesis/degradation</keyword>
<name>A0A7N2MBC3_QUELO</name>
<dbReference type="GO" id="GO:0012505">
    <property type="term" value="C:endomembrane system"/>
    <property type="evidence" value="ECO:0007669"/>
    <property type="project" value="UniProtKB-SubCell"/>
</dbReference>
<evidence type="ECO:0000256" key="2">
    <source>
        <dbReference type="ARBA" id="ARBA00022676"/>
    </source>
</evidence>
<evidence type="ECO:0000256" key="3">
    <source>
        <dbReference type="ARBA" id="ARBA00022679"/>
    </source>
</evidence>
<organism evidence="8 9">
    <name type="scientific">Quercus lobata</name>
    <name type="common">Valley oak</name>
    <dbReference type="NCBI Taxonomy" id="97700"/>
    <lineage>
        <taxon>Eukaryota</taxon>
        <taxon>Viridiplantae</taxon>
        <taxon>Streptophyta</taxon>
        <taxon>Embryophyta</taxon>
        <taxon>Tracheophyta</taxon>
        <taxon>Spermatophyta</taxon>
        <taxon>Magnoliopsida</taxon>
        <taxon>eudicotyledons</taxon>
        <taxon>Gunneridae</taxon>
        <taxon>Pentapetalae</taxon>
        <taxon>rosids</taxon>
        <taxon>fabids</taxon>
        <taxon>Fagales</taxon>
        <taxon>Fagaceae</taxon>
        <taxon>Quercus</taxon>
    </lineage>
</organism>
<evidence type="ECO:0000256" key="7">
    <source>
        <dbReference type="ARBA" id="ARBA00023316"/>
    </source>
</evidence>
<accession>A0A7N2MBC3</accession>
<comment type="subcellular location">
    <subcellularLocation>
        <location evidence="1">Endomembrane system</location>
        <topology evidence="1">Multi-pass membrane protein</topology>
    </subcellularLocation>
</comment>
<dbReference type="GO" id="GO:0016020">
    <property type="term" value="C:membrane"/>
    <property type="evidence" value="ECO:0007669"/>
    <property type="project" value="InterPro"/>
</dbReference>
<evidence type="ECO:0000256" key="1">
    <source>
        <dbReference type="ARBA" id="ARBA00004127"/>
    </source>
</evidence>
<dbReference type="InterPro" id="IPR005150">
    <property type="entry name" value="Cellulose_synth"/>
</dbReference>
<evidence type="ECO:0000256" key="4">
    <source>
        <dbReference type="ARBA" id="ARBA00022692"/>
    </source>
</evidence>
<keyword evidence="6" id="KW-0472">Membrane</keyword>
<dbReference type="GO" id="GO:0030244">
    <property type="term" value="P:cellulose biosynthetic process"/>
    <property type="evidence" value="ECO:0007669"/>
    <property type="project" value="InterPro"/>
</dbReference>
<keyword evidence="5" id="KW-1133">Transmembrane helix</keyword>
<dbReference type="OMA" id="CHVASSN"/>
<dbReference type="GO" id="GO:0071555">
    <property type="term" value="P:cell wall organization"/>
    <property type="evidence" value="ECO:0007669"/>
    <property type="project" value="UniProtKB-KW"/>
</dbReference>
<evidence type="ECO:0008006" key="10">
    <source>
        <dbReference type="Google" id="ProtNLM"/>
    </source>
</evidence>
<evidence type="ECO:0000256" key="6">
    <source>
        <dbReference type="ARBA" id="ARBA00023136"/>
    </source>
</evidence>
<keyword evidence="3" id="KW-0808">Transferase</keyword>
<protein>
    <recommendedName>
        <fullName evidence="10">Cellulose synthase</fullName>
    </recommendedName>
</protein>
<dbReference type="Pfam" id="PF03552">
    <property type="entry name" value="Cellulose_synt"/>
    <property type="match status" value="1"/>
</dbReference>
<keyword evidence="4" id="KW-0812">Transmembrane</keyword>
<dbReference type="GO" id="GO:0016760">
    <property type="term" value="F:cellulose synthase (UDP-forming) activity"/>
    <property type="evidence" value="ECO:0007669"/>
    <property type="project" value="InterPro"/>
</dbReference>
<evidence type="ECO:0000256" key="5">
    <source>
        <dbReference type="ARBA" id="ARBA00022989"/>
    </source>
</evidence>
<dbReference type="Gramene" id="QL08p032090:mrna">
    <property type="protein sequence ID" value="QL08p032090:mrna"/>
    <property type="gene ID" value="QL08p032090"/>
</dbReference>
<dbReference type="InParanoid" id="A0A7N2MBC3"/>
<dbReference type="Proteomes" id="UP000594261">
    <property type="component" value="Chromosome 8"/>
</dbReference>
<keyword evidence="9" id="KW-1185">Reference proteome</keyword>
<sequence>MGEPGGYFRWVARVSGLMTNASYMLNVDCDMYANNPKIVLHAMCLLLGSNSEKEIAFVQFSQAFYDGLKDDPYGNQFVVTYEYMACGISGLQGIFYGGTGCFHRRKVIYGLQLDNIDSINEEILKRVGSSKELMKSVAHALKGKTNSPDHLSNSIDTAYQVAGCGYEHGTSWGRQLSLLETPGIGSPHFING</sequence>
<evidence type="ECO:0000313" key="9">
    <source>
        <dbReference type="Proteomes" id="UP000594261"/>
    </source>
</evidence>
<dbReference type="EMBL" id="LRBV02000008">
    <property type="status" value="NOT_ANNOTATED_CDS"/>
    <property type="molecule type" value="Genomic_DNA"/>
</dbReference>
<dbReference type="InterPro" id="IPR029044">
    <property type="entry name" value="Nucleotide-diphossugar_trans"/>
</dbReference>
<dbReference type="EnsemblPlants" id="QL08p032090:mrna">
    <property type="protein sequence ID" value="QL08p032090:mrna"/>
    <property type="gene ID" value="QL08p032090"/>
</dbReference>
<dbReference type="Gene3D" id="3.90.550.10">
    <property type="entry name" value="Spore Coat Polysaccharide Biosynthesis Protein SpsA, Chain A"/>
    <property type="match status" value="1"/>
</dbReference>
<keyword evidence="2" id="KW-0328">Glycosyltransferase</keyword>
<proteinExistence type="predicted"/>
<evidence type="ECO:0000313" key="8">
    <source>
        <dbReference type="EnsemblPlants" id="QL08p032090:mrna"/>
    </source>
</evidence>
<dbReference type="PANTHER" id="PTHR13301">
    <property type="entry name" value="X-BOX TRANSCRIPTION FACTOR-RELATED"/>
    <property type="match status" value="1"/>
</dbReference>
<reference evidence="8" key="2">
    <citation type="submission" date="2021-01" db="UniProtKB">
        <authorList>
            <consortium name="EnsemblPlants"/>
        </authorList>
    </citation>
    <scope>IDENTIFICATION</scope>
</reference>
<reference evidence="8 9" key="1">
    <citation type="journal article" date="2016" name="G3 (Bethesda)">
        <title>First Draft Assembly and Annotation of the Genome of a California Endemic Oak Quercus lobata Nee (Fagaceae).</title>
        <authorList>
            <person name="Sork V.L."/>
            <person name="Fitz-Gibbon S.T."/>
            <person name="Puiu D."/>
            <person name="Crepeau M."/>
            <person name="Gugger P.F."/>
            <person name="Sherman R."/>
            <person name="Stevens K."/>
            <person name="Langley C.H."/>
            <person name="Pellegrini M."/>
            <person name="Salzberg S.L."/>
        </authorList>
    </citation>
    <scope>NUCLEOTIDE SEQUENCE [LARGE SCALE GENOMIC DNA]</scope>
    <source>
        <strain evidence="8 9">cv. SW786</strain>
    </source>
</reference>